<dbReference type="Proteomes" id="UP000321224">
    <property type="component" value="Unassembled WGS sequence"/>
</dbReference>
<evidence type="ECO:0000259" key="3">
    <source>
        <dbReference type="Pfam" id="PF13205"/>
    </source>
</evidence>
<dbReference type="InterPro" id="IPR058683">
    <property type="entry name" value="TP_1001-like_C"/>
</dbReference>
<dbReference type="RefSeq" id="WP_090493855.1">
    <property type="nucleotide sequence ID" value="NZ_BJVY01000009.1"/>
</dbReference>
<keyword evidence="7" id="KW-1185">Reference proteome</keyword>
<keyword evidence="1" id="KW-0732">Signal</keyword>
<dbReference type="AlphaFoldDB" id="A0A511H9U1"/>
<feature type="compositionally biased region" description="Acidic residues" evidence="2">
    <location>
        <begin position="64"/>
        <end position="82"/>
    </location>
</feature>
<dbReference type="PROSITE" id="PS51257">
    <property type="entry name" value="PROKAR_LIPOPROTEIN"/>
    <property type="match status" value="1"/>
</dbReference>
<reference evidence="6 7" key="1">
    <citation type="submission" date="2016-10" db="EMBL/GenBank/DDBJ databases">
        <authorList>
            <person name="Varghese N."/>
            <person name="Submissions S."/>
        </authorList>
    </citation>
    <scope>NUCLEOTIDE SEQUENCE [LARGE SCALE GENOMIC DNA]</scope>
    <source>
        <strain evidence="6 7">DSM 2260</strain>
    </source>
</reference>
<dbReference type="InterPro" id="IPR032812">
    <property type="entry name" value="SbsA_Ig"/>
</dbReference>
<feature type="domain" description="TP-1001-like C-terminal" evidence="4">
    <location>
        <begin position="436"/>
        <end position="645"/>
    </location>
</feature>
<evidence type="ECO:0000313" key="7">
    <source>
        <dbReference type="Proteomes" id="UP000198717"/>
    </source>
</evidence>
<protein>
    <submittedName>
        <fullName evidence="6">Ig-like domain-containing protein</fullName>
    </submittedName>
</protein>
<evidence type="ECO:0000256" key="1">
    <source>
        <dbReference type="ARBA" id="ARBA00022729"/>
    </source>
</evidence>
<organism evidence="5 8">
    <name type="scientific">Myxococcus virescens</name>
    <dbReference type="NCBI Taxonomy" id="83456"/>
    <lineage>
        <taxon>Bacteria</taxon>
        <taxon>Pseudomonadati</taxon>
        <taxon>Myxococcota</taxon>
        <taxon>Myxococcia</taxon>
        <taxon>Myxococcales</taxon>
        <taxon>Cystobacterineae</taxon>
        <taxon>Myxococcaceae</taxon>
        <taxon>Myxococcus</taxon>
    </lineage>
</organism>
<dbReference type="InterPro" id="IPR014755">
    <property type="entry name" value="Cu-Rt/internalin_Ig-like"/>
</dbReference>
<evidence type="ECO:0000256" key="2">
    <source>
        <dbReference type="SAM" id="MobiDB-lite"/>
    </source>
</evidence>
<sequence>MQRRFWLPAVVTAVMVTMGTGCGDECVDQFDCRTDKGPPAAGKQWTCNSGTCEQRDITQGPDAGTEEDAGTEPDAGEGDAGTDPEGCTSNATCGLTETCNTTTSTCEDSGFATPVATTSTQIQAVRDAADGALDPALPIEGAFVTFIKPAVTGSNELPGFFVQAEAQGPALFVSDATALAAVAVGDRVSFSVSSKATTGGLRSAATVTGTTVISQGHPVQNQSTATPAGLAVNRSADTSDTLVNGLDSVESELTYLTGAIAAAGSGIGAGYTGFQITTEGVIAGTANFRLRVPTTLATELDLIQGCTFTLNAGPIWRFDAAAQPSAFTASELTLSGCAAPTFKSASATSLTELVLSFSRSISAASITNAPEQFTLTEGLTISEFRVEGQRVILTTSEQTPGTTYSVTVANTVTDVAGGSVASEASTQTFRGYRTPAVLQLTEVQPNATGSGSAKDLVELQVLTAGTTAGLILVQDSVTANPGTLASFPDVDVAVGDIIVVHLNPVDTQENPFRAETLTKDEAPRSANPTHYDTAWDFRGIGTNAITYSSRIILVQDAAGTIQDAVPFRTTGTPPGAFPGHLQAIQAAGQWLPADCEGAPCTNTSTPSAGDVSASWAGIPNNADPTSNSVRRLSATDTNTKEDWAVGAPSWGLPNF</sequence>
<dbReference type="Pfam" id="PF13205">
    <property type="entry name" value="Big_5"/>
    <property type="match status" value="1"/>
</dbReference>
<name>A0A511H9U1_9BACT</name>
<dbReference type="Gene3D" id="2.60.40.1220">
    <property type="match status" value="1"/>
</dbReference>
<dbReference type="EMBL" id="FNAJ01000015">
    <property type="protein sequence ID" value="SDE95025.1"/>
    <property type="molecule type" value="Genomic_DNA"/>
</dbReference>
<evidence type="ECO:0000259" key="4">
    <source>
        <dbReference type="Pfam" id="PF26342"/>
    </source>
</evidence>
<dbReference type="Proteomes" id="UP000198717">
    <property type="component" value="Unassembled WGS sequence"/>
</dbReference>
<comment type="caution">
    <text evidence="5">The sequence shown here is derived from an EMBL/GenBank/DDBJ whole genome shotgun (WGS) entry which is preliminary data.</text>
</comment>
<accession>A0A511H9U1</accession>
<dbReference type="Pfam" id="PF26342">
    <property type="entry name" value="TP_1001_2nd"/>
    <property type="match status" value="1"/>
</dbReference>
<dbReference type="EMBL" id="BJVY01000009">
    <property type="protein sequence ID" value="GEL70316.1"/>
    <property type="molecule type" value="Genomic_DNA"/>
</dbReference>
<evidence type="ECO:0000313" key="6">
    <source>
        <dbReference type="EMBL" id="SDE95025.1"/>
    </source>
</evidence>
<evidence type="ECO:0000313" key="8">
    <source>
        <dbReference type="Proteomes" id="UP000321224"/>
    </source>
</evidence>
<proteinExistence type="predicted"/>
<evidence type="ECO:0000313" key="5">
    <source>
        <dbReference type="EMBL" id="GEL70316.1"/>
    </source>
</evidence>
<feature type="region of interest" description="Disordered" evidence="2">
    <location>
        <begin position="51"/>
        <end position="85"/>
    </location>
</feature>
<gene>
    <name evidence="5" type="ORF">MVI01_21000</name>
    <name evidence="6" type="ORF">SAMN04488504_115125</name>
</gene>
<feature type="domain" description="SbsA Ig-like" evidence="3">
    <location>
        <begin position="345"/>
        <end position="429"/>
    </location>
</feature>
<reference evidence="5 8" key="2">
    <citation type="submission" date="2019-07" db="EMBL/GenBank/DDBJ databases">
        <title>Whole genome shotgun sequence of Myxococcus virescens NBRC 100334.</title>
        <authorList>
            <person name="Hosoyama A."/>
            <person name="Uohara A."/>
            <person name="Ohji S."/>
            <person name="Ichikawa N."/>
        </authorList>
    </citation>
    <scope>NUCLEOTIDE SEQUENCE [LARGE SCALE GENOMIC DNA]</scope>
    <source>
        <strain evidence="5 8">NBRC 100334</strain>
    </source>
</reference>